<evidence type="ECO:0000259" key="7">
    <source>
        <dbReference type="Pfam" id="PF16198"/>
    </source>
</evidence>
<proteinExistence type="inferred from homology"/>
<dbReference type="Pfam" id="PF16198">
    <property type="entry name" value="TruB_C_2"/>
    <property type="match status" value="1"/>
</dbReference>
<dbReference type="InterPro" id="IPR014780">
    <property type="entry name" value="tRNA_psdUridine_synth_TruB"/>
</dbReference>
<sequence>MQGVINVLKPSGMTSHDIIKRLRKLLNIKKIGHSGTLDPAATGVLPVFVGRATKAIEFFEKDDKEYIAEICFGITTSTADAEGEVVNIYPHPFEINREELEKILVEFIGEIEQIPPMYSAVHYKGKKLYELARQGVTVEREPRRVRIYSIKVMSVSSISAVIEVICSKGTYIRTLCEDIGEKLGFGAHLLKLRRTRSGPFDIQNAFTLEQIEENIKNGTLEKVLLPVDKYLCNMPAVILEYPDDSFFIKGRLIHEDFSHLAKQEGKFVRVYNFEKFLGIAVVKSIEQQVVLQVYKSL</sequence>
<feature type="active site" description="Nucleophile" evidence="5">
    <location>
        <position position="38"/>
    </location>
</feature>
<comment type="catalytic activity">
    <reaction evidence="1 5">
        <text>uridine(55) in tRNA = pseudouridine(55) in tRNA</text>
        <dbReference type="Rhea" id="RHEA:42532"/>
        <dbReference type="Rhea" id="RHEA-COMP:10101"/>
        <dbReference type="Rhea" id="RHEA-COMP:10102"/>
        <dbReference type="ChEBI" id="CHEBI:65314"/>
        <dbReference type="ChEBI" id="CHEBI:65315"/>
        <dbReference type="EC" id="5.4.99.25"/>
    </reaction>
</comment>
<comment type="similarity">
    <text evidence="2 5">Belongs to the pseudouridine synthase TruB family. Type 1 subfamily.</text>
</comment>
<dbReference type="GO" id="GO:0031119">
    <property type="term" value="P:tRNA pseudouridine synthesis"/>
    <property type="evidence" value="ECO:0007669"/>
    <property type="project" value="UniProtKB-UniRule"/>
</dbReference>
<dbReference type="FunFam" id="3.30.2350.10:FF:000011">
    <property type="entry name" value="tRNA pseudouridine synthase B"/>
    <property type="match status" value="1"/>
</dbReference>
<dbReference type="InterPro" id="IPR032819">
    <property type="entry name" value="TruB_C"/>
</dbReference>
<dbReference type="EC" id="5.4.99.25" evidence="5"/>
<dbReference type="InterPro" id="IPR020103">
    <property type="entry name" value="PsdUridine_synth_cat_dom_sf"/>
</dbReference>
<dbReference type="SUPFAM" id="SSF55120">
    <property type="entry name" value="Pseudouridine synthase"/>
    <property type="match status" value="1"/>
</dbReference>
<feature type="domain" description="tRNA pseudouridylate synthase B C-terminal" evidence="7">
    <location>
        <begin position="173"/>
        <end position="231"/>
    </location>
</feature>
<dbReference type="OrthoDB" id="9802309at2"/>
<protein>
    <recommendedName>
        <fullName evidence="5">tRNA pseudouridine synthase B</fullName>
        <ecNumber evidence="5">5.4.99.25</ecNumber>
    </recommendedName>
    <alternativeName>
        <fullName evidence="5">tRNA pseudouridine(55) synthase</fullName>
        <shortName evidence="5">Psi55 synthase</shortName>
    </alternativeName>
    <alternativeName>
        <fullName evidence="5">tRNA pseudouridylate synthase</fullName>
    </alternativeName>
    <alternativeName>
        <fullName evidence="5">tRNA-uridine isomerase</fullName>
    </alternativeName>
</protein>
<evidence type="ECO:0000259" key="6">
    <source>
        <dbReference type="Pfam" id="PF01509"/>
    </source>
</evidence>
<dbReference type="AlphaFoldDB" id="A0A0U9HQM7"/>
<feature type="domain" description="Pseudouridine synthase II N-terminal" evidence="6">
    <location>
        <begin position="23"/>
        <end position="172"/>
    </location>
</feature>
<gene>
    <name evidence="5" type="primary">truB</name>
    <name evidence="8" type="ORF">TSYNT_9473</name>
</gene>
<dbReference type="GO" id="GO:0160148">
    <property type="term" value="F:tRNA pseudouridine(55) synthase activity"/>
    <property type="evidence" value="ECO:0007669"/>
    <property type="project" value="UniProtKB-EC"/>
</dbReference>
<evidence type="ECO:0000313" key="9">
    <source>
        <dbReference type="Proteomes" id="UP000062160"/>
    </source>
</evidence>
<evidence type="ECO:0000256" key="5">
    <source>
        <dbReference type="HAMAP-Rule" id="MF_01080"/>
    </source>
</evidence>
<evidence type="ECO:0000313" key="8">
    <source>
        <dbReference type="EMBL" id="GAQ26209.1"/>
    </source>
</evidence>
<dbReference type="NCBIfam" id="TIGR00431">
    <property type="entry name" value="TruB"/>
    <property type="match status" value="1"/>
</dbReference>
<dbReference type="InterPro" id="IPR002501">
    <property type="entry name" value="PsdUridine_synth_N"/>
</dbReference>
<evidence type="ECO:0000256" key="1">
    <source>
        <dbReference type="ARBA" id="ARBA00000385"/>
    </source>
</evidence>
<comment type="function">
    <text evidence="5">Responsible for synthesis of pseudouridine from uracil-55 in the psi GC loop of transfer RNAs.</text>
</comment>
<evidence type="ECO:0000256" key="4">
    <source>
        <dbReference type="ARBA" id="ARBA00023235"/>
    </source>
</evidence>
<dbReference type="Gene3D" id="3.30.2350.10">
    <property type="entry name" value="Pseudouridine synthase"/>
    <property type="match status" value="1"/>
</dbReference>
<dbReference type="GO" id="GO:0003723">
    <property type="term" value="F:RNA binding"/>
    <property type="evidence" value="ECO:0007669"/>
    <property type="project" value="InterPro"/>
</dbReference>
<keyword evidence="4 5" id="KW-0413">Isomerase</keyword>
<dbReference type="HAMAP" id="MF_01080">
    <property type="entry name" value="TruB_bact"/>
    <property type="match status" value="1"/>
</dbReference>
<name>A0A0U9HQM7_9FIRM</name>
<dbReference type="PANTHER" id="PTHR13767:SF2">
    <property type="entry name" value="PSEUDOURIDYLATE SYNTHASE TRUB1"/>
    <property type="match status" value="1"/>
</dbReference>
<reference evidence="8" key="1">
    <citation type="journal article" date="2016" name="Genome Announc.">
        <title>Draft Genome Sequence of the Syntrophic Lactate-Degrading Bacterium Tepidanaerobacter syntrophicus JLT.</title>
        <authorList>
            <person name="Matsuura N."/>
            <person name="Ohashi A."/>
            <person name="Tourlousse D.M."/>
            <person name="Sekiguchi Y."/>
        </authorList>
    </citation>
    <scope>NUCLEOTIDE SEQUENCE [LARGE SCALE GENOMIC DNA]</scope>
    <source>
        <strain evidence="8">JL</strain>
    </source>
</reference>
<organism evidence="8">
    <name type="scientific">Tepidanaerobacter syntrophicus</name>
    <dbReference type="NCBI Taxonomy" id="224999"/>
    <lineage>
        <taxon>Bacteria</taxon>
        <taxon>Bacillati</taxon>
        <taxon>Bacillota</taxon>
        <taxon>Clostridia</taxon>
        <taxon>Thermosediminibacterales</taxon>
        <taxon>Tepidanaerobacteraceae</taxon>
        <taxon>Tepidanaerobacter</taxon>
    </lineage>
</organism>
<dbReference type="RefSeq" id="WP_059034082.1">
    <property type="nucleotide sequence ID" value="NZ_BSDN01000004.1"/>
</dbReference>
<dbReference type="PANTHER" id="PTHR13767">
    <property type="entry name" value="TRNA-PSEUDOURIDINE SYNTHASE"/>
    <property type="match status" value="1"/>
</dbReference>
<dbReference type="EMBL" id="DF977003">
    <property type="protein sequence ID" value="GAQ26209.1"/>
    <property type="molecule type" value="Genomic_DNA"/>
</dbReference>
<accession>A0A0U9HQM7</accession>
<keyword evidence="3 5" id="KW-0819">tRNA processing</keyword>
<dbReference type="Pfam" id="PF01509">
    <property type="entry name" value="TruB_N"/>
    <property type="match status" value="1"/>
</dbReference>
<dbReference type="GO" id="GO:1990481">
    <property type="term" value="P:mRNA pseudouridine synthesis"/>
    <property type="evidence" value="ECO:0007669"/>
    <property type="project" value="TreeGrafter"/>
</dbReference>
<evidence type="ECO:0000256" key="2">
    <source>
        <dbReference type="ARBA" id="ARBA00005642"/>
    </source>
</evidence>
<dbReference type="CDD" id="cd02573">
    <property type="entry name" value="PseudoU_synth_EcTruB"/>
    <property type="match status" value="1"/>
</dbReference>
<keyword evidence="9" id="KW-1185">Reference proteome</keyword>
<dbReference type="Proteomes" id="UP000062160">
    <property type="component" value="Unassembled WGS sequence"/>
</dbReference>
<evidence type="ECO:0000256" key="3">
    <source>
        <dbReference type="ARBA" id="ARBA00022694"/>
    </source>
</evidence>
<dbReference type="STRING" id="224999.GCA_001485475_02253"/>